<sequence>MFYNFNKIEEVKIRLRSAEGHICEVEESAALMSSFIRSMIEGFNEVTEVSLPNINSVVIEKVIEYMRHYKDKDPPIIKKPIISSKMEENTSAWDAGFIDADWNMVVDLMTAADYLMMIPLRDLCCAKMACKFKGRSIDELRAEYHIENEFPSEMEENLEFQHPWRLE</sequence>
<dbReference type="GO" id="GO:0006511">
    <property type="term" value="P:ubiquitin-dependent protein catabolic process"/>
    <property type="evidence" value="ECO:0007669"/>
    <property type="project" value="InterPro"/>
</dbReference>
<comment type="similarity">
    <text evidence="1 3">Belongs to the SKP1 family.</text>
</comment>
<evidence type="ECO:0000256" key="2">
    <source>
        <dbReference type="ARBA" id="ARBA00022786"/>
    </source>
</evidence>
<dbReference type="InterPro" id="IPR016073">
    <property type="entry name" value="Skp1_comp_POZ"/>
</dbReference>
<feature type="domain" description="SKP1 component POZ" evidence="5">
    <location>
        <begin position="12"/>
        <end position="70"/>
    </location>
</feature>
<dbReference type="InterPro" id="IPR016897">
    <property type="entry name" value="SKP1"/>
</dbReference>
<dbReference type="InterPro" id="IPR036296">
    <property type="entry name" value="SKP1-like_dim_sf"/>
</dbReference>
<dbReference type="Pfam" id="PF01466">
    <property type="entry name" value="Skp1"/>
    <property type="match status" value="1"/>
</dbReference>
<proteinExistence type="inferred from homology"/>
<comment type="caution">
    <text evidence="6">The sequence shown here is derived from an EMBL/GenBank/DDBJ whole genome shotgun (WGS) entry which is preliminary data.</text>
</comment>
<dbReference type="Gene3D" id="3.30.710.10">
    <property type="entry name" value="Potassium Channel Kv1.1, Chain A"/>
    <property type="match status" value="1"/>
</dbReference>
<protein>
    <recommendedName>
        <fullName evidence="8">SKP1-like protein</fullName>
    </recommendedName>
</protein>
<gene>
    <name evidence="6" type="ORF">BSTOLATCC_MIC20228</name>
</gene>
<dbReference type="AlphaFoldDB" id="A0AAU9J853"/>
<dbReference type="Proteomes" id="UP001162131">
    <property type="component" value="Unassembled WGS sequence"/>
</dbReference>
<keyword evidence="7" id="KW-1185">Reference proteome</keyword>
<comment type="pathway">
    <text evidence="3">Protein modification; protein ubiquitination.</text>
</comment>
<reference evidence="6" key="1">
    <citation type="submission" date="2021-09" db="EMBL/GenBank/DDBJ databases">
        <authorList>
            <consortium name="AG Swart"/>
            <person name="Singh M."/>
            <person name="Singh A."/>
            <person name="Seah K."/>
            <person name="Emmerich C."/>
        </authorList>
    </citation>
    <scope>NUCLEOTIDE SEQUENCE</scope>
    <source>
        <strain evidence="6">ATCC30299</strain>
    </source>
</reference>
<dbReference type="EMBL" id="CAJZBQ010000019">
    <property type="protein sequence ID" value="CAG9317923.1"/>
    <property type="molecule type" value="Genomic_DNA"/>
</dbReference>
<feature type="domain" description="SKP1 component dimerisation" evidence="4">
    <location>
        <begin position="120"/>
        <end position="164"/>
    </location>
</feature>
<evidence type="ECO:0000256" key="1">
    <source>
        <dbReference type="ARBA" id="ARBA00009993"/>
    </source>
</evidence>
<evidence type="ECO:0000259" key="5">
    <source>
        <dbReference type="Pfam" id="PF03931"/>
    </source>
</evidence>
<dbReference type="InterPro" id="IPR016072">
    <property type="entry name" value="Skp1_comp_dimer"/>
</dbReference>
<dbReference type="SUPFAM" id="SSF81382">
    <property type="entry name" value="Skp1 dimerisation domain-like"/>
    <property type="match status" value="1"/>
</dbReference>
<name>A0AAU9J853_9CILI</name>
<accession>A0AAU9J853</accession>
<evidence type="ECO:0000259" key="4">
    <source>
        <dbReference type="Pfam" id="PF01466"/>
    </source>
</evidence>
<organism evidence="6 7">
    <name type="scientific">Blepharisma stoltei</name>
    <dbReference type="NCBI Taxonomy" id="1481888"/>
    <lineage>
        <taxon>Eukaryota</taxon>
        <taxon>Sar</taxon>
        <taxon>Alveolata</taxon>
        <taxon>Ciliophora</taxon>
        <taxon>Postciliodesmatophora</taxon>
        <taxon>Heterotrichea</taxon>
        <taxon>Heterotrichida</taxon>
        <taxon>Blepharismidae</taxon>
        <taxon>Blepharisma</taxon>
    </lineage>
</organism>
<evidence type="ECO:0008006" key="8">
    <source>
        <dbReference type="Google" id="ProtNLM"/>
    </source>
</evidence>
<dbReference type="PANTHER" id="PTHR11165">
    <property type="entry name" value="SKP1"/>
    <property type="match status" value="1"/>
</dbReference>
<dbReference type="InterPro" id="IPR011333">
    <property type="entry name" value="SKP1/BTB/POZ_sf"/>
</dbReference>
<dbReference type="SMART" id="SM00512">
    <property type="entry name" value="Skp1"/>
    <property type="match status" value="1"/>
</dbReference>
<dbReference type="InterPro" id="IPR001232">
    <property type="entry name" value="SKP1-like"/>
</dbReference>
<evidence type="ECO:0000256" key="3">
    <source>
        <dbReference type="PIRNR" id="PIRNR028729"/>
    </source>
</evidence>
<dbReference type="Pfam" id="PF03931">
    <property type="entry name" value="Skp1_POZ"/>
    <property type="match status" value="1"/>
</dbReference>
<keyword evidence="2 3" id="KW-0833">Ubl conjugation pathway</keyword>
<evidence type="ECO:0000313" key="7">
    <source>
        <dbReference type="Proteomes" id="UP001162131"/>
    </source>
</evidence>
<evidence type="ECO:0000313" key="6">
    <source>
        <dbReference type="EMBL" id="CAG9317923.1"/>
    </source>
</evidence>
<dbReference type="PIRSF" id="PIRSF028729">
    <property type="entry name" value="E3_ubiquit_lig_SCF_Skp"/>
    <property type="match status" value="1"/>
</dbReference>
<dbReference type="SUPFAM" id="SSF54695">
    <property type="entry name" value="POZ domain"/>
    <property type="match status" value="1"/>
</dbReference>